<feature type="transmembrane region" description="Helical" evidence="2">
    <location>
        <begin position="162"/>
        <end position="185"/>
    </location>
</feature>
<organism evidence="4 5">
    <name type="scientific">Crucibulum laeve</name>
    <dbReference type="NCBI Taxonomy" id="68775"/>
    <lineage>
        <taxon>Eukaryota</taxon>
        <taxon>Fungi</taxon>
        <taxon>Dikarya</taxon>
        <taxon>Basidiomycota</taxon>
        <taxon>Agaricomycotina</taxon>
        <taxon>Agaricomycetes</taxon>
        <taxon>Agaricomycetidae</taxon>
        <taxon>Agaricales</taxon>
        <taxon>Agaricineae</taxon>
        <taxon>Nidulariaceae</taxon>
        <taxon>Crucibulum</taxon>
    </lineage>
</organism>
<feature type="chain" id="PRO_5022792881" description="Ser-Thr-rich glycosyl-phosphatidyl-inositol-anchored membrane family-domain-containing protein" evidence="3">
    <location>
        <begin position="20"/>
        <end position="305"/>
    </location>
</feature>
<keyword evidence="5" id="KW-1185">Reference proteome</keyword>
<evidence type="ECO:0000313" key="4">
    <source>
        <dbReference type="EMBL" id="TFK37739.1"/>
    </source>
</evidence>
<evidence type="ECO:0008006" key="6">
    <source>
        <dbReference type="Google" id="ProtNLM"/>
    </source>
</evidence>
<feature type="signal peptide" evidence="3">
    <location>
        <begin position="1"/>
        <end position="19"/>
    </location>
</feature>
<keyword evidence="2" id="KW-0472">Membrane</keyword>
<dbReference type="AlphaFoldDB" id="A0A5C3LWX1"/>
<reference evidence="4 5" key="1">
    <citation type="journal article" date="2019" name="Nat. Ecol. Evol.">
        <title>Megaphylogeny resolves global patterns of mushroom evolution.</title>
        <authorList>
            <person name="Varga T."/>
            <person name="Krizsan K."/>
            <person name="Foldi C."/>
            <person name="Dima B."/>
            <person name="Sanchez-Garcia M."/>
            <person name="Sanchez-Ramirez S."/>
            <person name="Szollosi G.J."/>
            <person name="Szarkandi J.G."/>
            <person name="Papp V."/>
            <person name="Albert L."/>
            <person name="Andreopoulos W."/>
            <person name="Angelini C."/>
            <person name="Antonin V."/>
            <person name="Barry K.W."/>
            <person name="Bougher N.L."/>
            <person name="Buchanan P."/>
            <person name="Buyck B."/>
            <person name="Bense V."/>
            <person name="Catcheside P."/>
            <person name="Chovatia M."/>
            <person name="Cooper J."/>
            <person name="Damon W."/>
            <person name="Desjardin D."/>
            <person name="Finy P."/>
            <person name="Geml J."/>
            <person name="Haridas S."/>
            <person name="Hughes K."/>
            <person name="Justo A."/>
            <person name="Karasinski D."/>
            <person name="Kautmanova I."/>
            <person name="Kiss B."/>
            <person name="Kocsube S."/>
            <person name="Kotiranta H."/>
            <person name="LaButti K.M."/>
            <person name="Lechner B.E."/>
            <person name="Liimatainen K."/>
            <person name="Lipzen A."/>
            <person name="Lukacs Z."/>
            <person name="Mihaltcheva S."/>
            <person name="Morgado L.N."/>
            <person name="Niskanen T."/>
            <person name="Noordeloos M.E."/>
            <person name="Ohm R.A."/>
            <person name="Ortiz-Santana B."/>
            <person name="Ovrebo C."/>
            <person name="Racz N."/>
            <person name="Riley R."/>
            <person name="Savchenko A."/>
            <person name="Shiryaev A."/>
            <person name="Soop K."/>
            <person name="Spirin V."/>
            <person name="Szebenyi C."/>
            <person name="Tomsovsky M."/>
            <person name="Tulloss R.E."/>
            <person name="Uehling J."/>
            <person name="Grigoriev I.V."/>
            <person name="Vagvolgyi C."/>
            <person name="Papp T."/>
            <person name="Martin F.M."/>
            <person name="Miettinen O."/>
            <person name="Hibbett D.S."/>
            <person name="Nagy L.G."/>
        </authorList>
    </citation>
    <scope>NUCLEOTIDE SEQUENCE [LARGE SCALE GENOMIC DNA]</scope>
    <source>
        <strain evidence="4 5">CBS 166.37</strain>
    </source>
</reference>
<evidence type="ECO:0000256" key="1">
    <source>
        <dbReference type="SAM" id="MobiDB-lite"/>
    </source>
</evidence>
<sequence length="305" mass="33624">MVRLLSLWLLYIAVSTGVALKVFADSGNPAGCYPGSQLLYYIKIDPDDPDSLNIILNLHNISLDNNTMIMDNSTVENGKPFPCSFPLPVVPPGWYLMRALYANTYESIADSAPFDISGSTNVSPTSSPTTSSPTSQPSIPAQTHVSMGGHKSTPSTKFPKTLIAGVSVSGLLFLFLIFLGAFFYCKRKKASVDSENRVGTQIVVPFQISPISQASRHSHSSKAIAFRTQYIDRYLTLNTSRRGRDEAPVMGQQGGVVDIQAQLQALTEQVRQLHTVRTAREWSYVYFDVPPPQYLQDNRIRRNSG</sequence>
<keyword evidence="2" id="KW-1133">Transmembrane helix</keyword>
<dbReference type="EMBL" id="ML213606">
    <property type="protein sequence ID" value="TFK37739.1"/>
    <property type="molecule type" value="Genomic_DNA"/>
</dbReference>
<accession>A0A5C3LWX1</accession>
<protein>
    <recommendedName>
        <fullName evidence="6">Ser-Thr-rich glycosyl-phosphatidyl-inositol-anchored membrane family-domain-containing protein</fullName>
    </recommendedName>
</protein>
<keyword evidence="3" id="KW-0732">Signal</keyword>
<feature type="region of interest" description="Disordered" evidence="1">
    <location>
        <begin position="119"/>
        <end position="154"/>
    </location>
</feature>
<proteinExistence type="predicted"/>
<keyword evidence="2" id="KW-0812">Transmembrane</keyword>
<name>A0A5C3LWX1_9AGAR</name>
<evidence type="ECO:0000256" key="2">
    <source>
        <dbReference type="SAM" id="Phobius"/>
    </source>
</evidence>
<gene>
    <name evidence="4" type="ORF">BDQ12DRAFT_666664</name>
</gene>
<evidence type="ECO:0000313" key="5">
    <source>
        <dbReference type="Proteomes" id="UP000308652"/>
    </source>
</evidence>
<dbReference type="Proteomes" id="UP000308652">
    <property type="component" value="Unassembled WGS sequence"/>
</dbReference>
<feature type="compositionally biased region" description="Low complexity" evidence="1">
    <location>
        <begin position="119"/>
        <end position="140"/>
    </location>
</feature>
<evidence type="ECO:0000256" key="3">
    <source>
        <dbReference type="SAM" id="SignalP"/>
    </source>
</evidence>